<evidence type="ECO:0000256" key="4">
    <source>
        <dbReference type="ARBA" id="ARBA00023163"/>
    </source>
</evidence>
<dbReference type="GO" id="GO:0003677">
    <property type="term" value="F:DNA binding"/>
    <property type="evidence" value="ECO:0007669"/>
    <property type="project" value="UniProtKB-KW"/>
</dbReference>
<accession>A0A2I1BV09</accession>
<dbReference type="RefSeq" id="XP_024677804.1">
    <property type="nucleotide sequence ID" value="XM_024825264.1"/>
</dbReference>
<dbReference type="Proteomes" id="UP000234474">
    <property type="component" value="Unassembled WGS sequence"/>
</dbReference>
<protein>
    <recommendedName>
        <fullName evidence="7">Transcription factor domain-containing protein</fullName>
    </recommendedName>
</protein>
<gene>
    <name evidence="5" type="ORF">P174DRAFT_425145</name>
</gene>
<dbReference type="GeneID" id="36532589"/>
<evidence type="ECO:0000256" key="2">
    <source>
        <dbReference type="ARBA" id="ARBA00023015"/>
    </source>
</evidence>
<organism evidence="5 6">
    <name type="scientific">Aspergillus novofumigatus (strain IBT 16806)</name>
    <dbReference type="NCBI Taxonomy" id="1392255"/>
    <lineage>
        <taxon>Eukaryota</taxon>
        <taxon>Fungi</taxon>
        <taxon>Dikarya</taxon>
        <taxon>Ascomycota</taxon>
        <taxon>Pezizomycotina</taxon>
        <taxon>Eurotiomycetes</taxon>
        <taxon>Eurotiomycetidae</taxon>
        <taxon>Eurotiales</taxon>
        <taxon>Aspergillaceae</taxon>
        <taxon>Aspergillus</taxon>
        <taxon>Aspergillus subgen. Fumigati</taxon>
    </lineage>
</organism>
<reference evidence="6" key="1">
    <citation type="journal article" date="2018" name="Proc. Natl. Acad. Sci. U.S.A.">
        <title>Linking secondary metabolites to gene clusters through genome sequencing of six diverse Aspergillus species.</title>
        <authorList>
            <person name="Kaerboelling I."/>
            <person name="Vesth T.C."/>
            <person name="Frisvad J.C."/>
            <person name="Nybo J.L."/>
            <person name="Theobald S."/>
            <person name="Kuo A."/>
            <person name="Bowyer P."/>
            <person name="Matsuda Y."/>
            <person name="Mondo S."/>
            <person name="Lyhne E.K."/>
            <person name="Kogle M.E."/>
            <person name="Clum A."/>
            <person name="Lipzen A."/>
            <person name="Salamov A."/>
            <person name="Ngan C.Y."/>
            <person name="Daum C."/>
            <person name="Chiniquy J."/>
            <person name="Barry K."/>
            <person name="LaButti K."/>
            <person name="Haridas S."/>
            <person name="Simmons B.A."/>
            <person name="Magnuson J.K."/>
            <person name="Mortensen U.H."/>
            <person name="Larsen T.O."/>
            <person name="Grigoriev I.V."/>
            <person name="Baker S.E."/>
            <person name="Andersen M.R."/>
        </authorList>
    </citation>
    <scope>NUCLEOTIDE SEQUENCE [LARGE SCALE GENOMIC DNA]</scope>
    <source>
        <strain evidence="6">IBT 16806</strain>
    </source>
</reference>
<dbReference type="InterPro" id="IPR052073">
    <property type="entry name" value="Amide_Lactam_Regulators"/>
</dbReference>
<proteinExistence type="predicted"/>
<dbReference type="OrthoDB" id="5121955at2759"/>
<dbReference type="AlphaFoldDB" id="A0A2I1BV09"/>
<keyword evidence="1" id="KW-0862">Zinc</keyword>
<sequence length="143" mass="16412">MDPSNLARHLDPQEQNILEHEASLTFRIGQWVIPSWRRFNLASFTSLATCHVHYRFKALFIWKSGHWGSSPQSFYKKAKALYDAGYEQGPIPLMQSTLLLGLNWEGPEDITENGLFYWTRLSIALAQAQGLHLRLETLNVLPT</sequence>
<evidence type="ECO:0000256" key="1">
    <source>
        <dbReference type="ARBA" id="ARBA00022833"/>
    </source>
</evidence>
<keyword evidence="2" id="KW-0805">Transcription regulation</keyword>
<dbReference type="STRING" id="1392255.A0A2I1BV09"/>
<name>A0A2I1BV09_ASPN1</name>
<keyword evidence="4" id="KW-0804">Transcription</keyword>
<dbReference type="PANTHER" id="PTHR47171:SF3">
    <property type="entry name" value="FARA-RELATED"/>
    <property type="match status" value="1"/>
</dbReference>
<evidence type="ECO:0000313" key="5">
    <source>
        <dbReference type="EMBL" id="PKX89209.1"/>
    </source>
</evidence>
<dbReference type="EMBL" id="MSZS01000010">
    <property type="protein sequence ID" value="PKX89209.1"/>
    <property type="molecule type" value="Genomic_DNA"/>
</dbReference>
<evidence type="ECO:0008006" key="7">
    <source>
        <dbReference type="Google" id="ProtNLM"/>
    </source>
</evidence>
<keyword evidence="6" id="KW-1185">Reference proteome</keyword>
<keyword evidence="3" id="KW-0238">DNA-binding</keyword>
<dbReference type="VEuPathDB" id="FungiDB:P174DRAFT_425145"/>
<comment type="caution">
    <text evidence="5">The sequence shown here is derived from an EMBL/GenBank/DDBJ whole genome shotgun (WGS) entry which is preliminary data.</text>
</comment>
<evidence type="ECO:0000313" key="6">
    <source>
        <dbReference type="Proteomes" id="UP000234474"/>
    </source>
</evidence>
<dbReference type="PANTHER" id="PTHR47171">
    <property type="entry name" value="FARA-RELATED"/>
    <property type="match status" value="1"/>
</dbReference>
<evidence type="ECO:0000256" key="3">
    <source>
        <dbReference type="ARBA" id="ARBA00023125"/>
    </source>
</evidence>